<protein>
    <recommendedName>
        <fullName evidence="1">Transposase DDE domain-containing protein</fullName>
    </recommendedName>
</protein>
<gene>
    <name evidence="2" type="ORF">Dia5BBH33_09890</name>
</gene>
<dbReference type="InterPro" id="IPR025668">
    <property type="entry name" value="Tnp_DDE_dom"/>
</dbReference>
<feature type="domain" description="Transposase DDE" evidence="1">
    <location>
        <begin position="3"/>
        <end position="65"/>
    </location>
</feature>
<dbReference type="AlphaFoldDB" id="A0A8D4UUA2"/>
<organism evidence="2 3">
    <name type="scientific">Dialister hominis</name>
    <dbReference type="NCBI Taxonomy" id="2582419"/>
    <lineage>
        <taxon>Bacteria</taxon>
        <taxon>Bacillati</taxon>
        <taxon>Bacillota</taxon>
        <taxon>Negativicutes</taxon>
        <taxon>Veillonellales</taxon>
        <taxon>Veillonellaceae</taxon>
        <taxon>Dialister</taxon>
    </lineage>
</organism>
<accession>A0A8D4UUA2</accession>
<evidence type="ECO:0000313" key="3">
    <source>
        <dbReference type="Proteomes" id="UP000320585"/>
    </source>
</evidence>
<proteinExistence type="predicted"/>
<keyword evidence="3" id="KW-1185">Reference proteome</keyword>
<sequence length="79" mass="9281">MYQEVQDNLESIHGALLRMNRSIQAEGTFGIMKHDRWYKRIVRKRIDSVKAELYLVALGYNLRKYITKIMALHGNLGDE</sequence>
<reference evidence="3" key="1">
    <citation type="submission" date="2019-05" db="EMBL/GenBank/DDBJ databases">
        <title>Complete genome sequencing of Dialister sp. strain 5BBH33.</title>
        <authorList>
            <person name="Sakamoto M."/>
            <person name="Murakami T."/>
            <person name="Mori H."/>
        </authorList>
    </citation>
    <scope>NUCLEOTIDE SEQUENCE [LARGE SCALE GENOMIC DNA]</scope>
    <source>
        <strain evidence="3">5BBH33</strain>
    </source>
</reference>
<dbReference type="EMBL" id="AP019697">
    <property type="protein sequence ID" value="BBK25054.1"/>
    <property type="molecule type" value="Genomic_DNA"/>
</dbReference>
<dbReference type="KEGG" id="dho:Dia5BBH33_09890"/>
<evidence type="ECO:0000259" key="1">
    <source>
        <dbReference type="Pfam" id="PF13751"/>
    </source>
</evidence>
<name>A0A8D4UUA2_9FIRM</name>
<dbReference type="Pfam" id="PF13751">
    <property type="entry name" value="DDE_Tnp_1_6"/>
    <property type="match status" value="1"/>
</dbReference>
<dbReference type="Proteomes" id="UP000320585">
    <property type="component" value="Chromosome"/>
</dbReference>
<evidence type="ECO:0000313" key="2">
    <source>
        <dbReference type="EMBL" id="BBK25054.1"/>
    </source>
</evidence>